<dbReference type="EMBL" id="MPUH01000837">
    <property type="protein sequence ID" value="OMJ73222.1"/>
    <property type="molecule type" value="Genomic_DNA"/>
</dbReference>
<protein>
    <submittedName>
        <fullName evidence="2">Uncharacterized protein</fullName>
    </submittedName>
</protein>
<accession>A0A1R2B8W8</accession>
<dbReference type="PROSITE" id="PS50096">
    <property type="entry name" value="IQ"/>
    <property type="match status" value="2"/>
</dbReference>
<feature type="region of interest" description="Disordered" evidence="1">
    <location>
        <begin position="60"/>
        <end position="82"/>
    </location>
</feature>
<dbReference type="InterPro" id="IPR000048">
    <property type="entry name" value="IQ_motif_EF-hand-BS"/>
</dbReference>
<proteinExistence type="predicted"/>
<keyword evidence="3" id="KW-1185">Reference proteome</keyword>
<organism evidence="2 3">
    <name type="scientific">Stentor coeruleus</name>
    <dbReference type="NCBI Taxonomy" id="5963"/>
    <lineage>
        <taxon>Eukaryota</taxon>
        <taxon>Sar</taxon>
        <taxon>Alveolata</taxon>
        <taxon>Ciliophora</taxon>
        <taxon>Postciliodesmatophora</taxon>
        <taxon>Heterotrichea</taxon>
        <taxon>Heterotrichida</taxon>
        <taxon>Stentoridae</taxon>
        <taxon>Stentor</taxon>
    </lineage>
</organism>
<reference evidence="2 3" key="1">
    <citation type="submission" date="2016-11" db="EMBL/GenBank/DDBJ databases">
        <title>The macronuclear genome of Stentor coeruleus: a giant cell with tiny introns.</title>
        <authorList>
            <person name="Slabodnick M."/>
            <person name="Ruby J.G."/>
            <person name="Reiff S.B."/>
            <person name="Swart E.C."/>
            <person name="Gosai S."/>
            <person name="Prabakaran S."/>
            <person name="Witkowska E."/>
            <person name="Larue G.E."/>
            <person name="Fisher S."/>
            <person name="Freeman R.M."/>
            <person name="Gunawardena J."/>
            <person name="Chu W."/>
            <person name="Stover N.A."/>
            <person name="Gregory B.D."/>
            <person name="Nowacki M."/>
            <person name="Derisi J."/>
            <person name="Roy S.W."/>
            <person name="Marshall W.F."/>
            <person name="Sood P."/>
        </authorList>
    </citation>
    <scope>NUCLEOTIDE SEQUENCE [LARGE SCALE GENOMIC DNA]</scope>
    <source>
        <strain evidence="2">WM001</strain>
    </source>
</reference>
<dbReference type="SMART" id="SM00015">
    <property type="entry name" value="IQ"/>
    <property type="match status" value="2"/>
</dbReference>
<name>A0A1R2B8W8_9CILI</name>
<evidence type="ECO:0000313" key="3">
    <source>
        <dbReference type="Proteomes" id="UP000187209"/>
    </source>
</evidence>
<dbReference type="Proteomes" id="UP000187209">
    <property type="component" value="Unassembled WGS sequence"/>
</dbReference>
<gene>
    <name evidence="2" type="ORF">SteCoe_28134</name>
</gene>
<evidence type="ECO:0000313" key="2">
    <source>
        <dbReference type="EMBL" id="OMJ73222.1"/>
    </source>
</evidence>
<dbReference type="Pfam" id="PF00612">
    <property type="entry name" value="IQ"/>
    <property type="match status" value="2"/>
</dbReference>
<dbReference type="CDD" id="cd23767">
    <property type="entry name" value="IQCD"/>
    <property type="match status" value="1"/>
</dbReference>
<comment type="caution">
    <text evidence="2">The sequence shown here is derived from an EMBL/GenBank/DDBJ whole genome shotgun (WGS) entry which is preliminary data.</text>
</comment>
<evidence type="ECO:0000256" key="1">
    <source>
        <dbReference type="SAM" id="MobiDB-lite"/>
    </source>
</evidence>
<sequence length="656" mass="76295">MKSSIQNHIFRPSSSIYGEKHKKVIKYLNSSSSKILNKGVNSNTSKYLIKFPDMSKYLKKPGRSSVSTGESNQNSHIFSHENIKNNDSKPWILDSSESEIHGNGLESDTKFFKNCNWEVCTNTWSFNSIDRNKKLEKTHVLDDKSRFLRKYKVLKRSNSVCFSVKNEVSSKNEEITNQNHTGNDNNQMEYKCIKRILLKKDKIISENTEIYIRYYYDISEYKLCIVPDKNPDLGEAIMRIPEEDCLFDVICNKIHPFVKIANGKLVLDSPFFSDKIIGGEGLKIVHSIDLTKIFIKLQSMFRGYKDRKKIHRGQDLTLFKQIDDINYKINFDFNSKDKILNIFISHNETKYHLKLTDPIPISHPYHRSIKSSLMLHNGTLALNTESSSFVYFTILSDSNKKTSEIPMKNTLKKLTKKTISKVSLIQNQIPVIPQLNIFPKLVYNRILYRKAIKKHNTIYQICMHVIQSKNQDDVLVFTIKSTYDDSNSHKFMIDLLTLTQLTGLDANHLLTIANYVSNYMIIIKDIDIIYLDTSAKDLGLNRCVTKIQSIWRGILLRKAQGFNTKSLVYKKKVWLCKELWTCLAYSSKENLILKFVRGIDVVEFWIKKMFIDEKYQIKSIDEFLIHEVYPFLKPELRGKGRVLVGMPEIYMDCCGR</sequence>
<feature type="compositionally biased region" description="Polar residues" evidence="1">
    <location>
        <begin position="64"/>
        <end position="77"/>
    </location>
</feature>
<dbReference type="AlphaFoldDB" id="A0A1R2B8W8"/>